<sequence length="270" mass="29126">FESDTYFFSFKAVQRLQATLPGASWVDADLLVNWCRAVKSDVEIEVMRGAARIASHVMTVACEHIAPGVRQCDLVSKVLAAQISGIDGLGGDTTALCPLILAGEAAATAHPMWTDAPFEPNQTVALELGGAHKRYNAGLARTVQLGQGPQKVFDTAKAVTEGLEAVLQTIRPGICAGDVHRAWQDVLDRYGLTKESRIGYSIGAGYPPDWGEHTVSLRANEQTILEQNMTLHVMLGMWMDGWGIEFSETVAVTASGAESLTQFVREVVVI</sequence>
<dbReference type="Gene3D" id="3.90.230.10">
    <property type="entry name" value="Creatinase/methionine aminopeptidase superfamily"/>
    <property type="match status" value="1"/>
</dbReference>
<dbReference type="CDD" id="cd01066">
    <property type="entry name" value="APP_MetAP"/>
    <property type="match status" value="1"/>
</dbReference>
<feature type="non-terminal residue" evidence="2">
    <location>
        <position position="1"/>
    </location>
</feature>
<dbReference type="PANTHER" id="PTHR46112">
    <property type="entry name" value="AMINOPEPTIDASE"/>
    <property type="match status" value="1"/>
</dbReference>
<dbReference type="AlphaFoldDB" id="A0A382NBP4"/>
<evidence type="ECO:0000313" key="2">
    <source>
        <dbReference type="EMBL" id="SVC57755.1"/>
    </source>
</evidence>
<accession>A0A382NBP4</accession>
<feature type="domain" description="Peptidase M24" evidence="1">
    <location>
        <begin position="46"/>
        <end position="254"/>
    </location>
</feature>
<dbReference type="InterPro" id="IPR050659">
    <property type="entry name" value="Peptidase_M24B"/>
</dbReference>
<proteinExistence type="predicted"/>
<dbReference type="InterPro" id="IPR000994">
    <property type="entry name" value="Pept_M24"/>
</dbReference>
<protein>
    <recommendedName>
        <fullName evidence="1">Peptidase M24 domain-containing protein</fullName>
    </recommendedName>
</protein>
<name>A0A382NBP4_9ZZZZ</name>
<organism evidence="2">
    <name type="scientific">marine metagenome</name>
    <dbReference type="NCBI Taxonomy" id="408172"/>
    <lineage>
        <taxon>unclassified sequences</taxon>
        <taxon>metagenomes</taxon>
        <taxon>ecological metagenomes</taxon>
    </lineage>
</organism>
<dbReference type="EMBL" id="UINC01098892">
    <property type="protein sequence ID" value="SVC57755.1"/>
    <property type="molecule type" value="Genomic_DNA"/>
</dbReference>
<reference evidence="2" key="1">
    <citation type="submission" date="2018-05" db="EMBL/GenBank/DDBJ databases">
        <authorList>
            <person name="Lanie J.A."/>
            <person name="Ng W.-L."/>
            <person name="Kazmierczak K.M."/>
            <person name="Andrzejewski T.M."/>
            <person name="Davidsen T.M."/>
            <person name="Wayne K.J."/>
            <person name="Tettelin H."/>
            <person name="Glass J.I."/>
            <person name="Rusch D."/>
            <person name="Podicherti R."/>
            <person name="Tsui H.-C.T."/>
            <person name="Winkler M.E."/>
        </authorList>
    </citation>
    <scope>NUCLEOTIDE SEQUENCE</scope>
</reference>
<dbReference type="PANTHER" id="PTHR46112:SF3">
    <property type="entry name" value="AMINOPEPTIDASE YPDF"/>
    <property type="match status" value="1"/>
</dbReference>
<gene>
    <name evidence="2" type="ORF">METZ01_LOCUS310609</name>
</gene>
<evidence type="ECO:0000259" key="1">
    <source>
        <dbReference type="Pfam" id="PF00557"/>
    </source>
</evidence>
<dbReference type="SUPFAM" id="SSF55920">
    <property type="entry name" value="Creatinase/aminopeptidase"/>
    <property type="match status" value="1"/>
</dbReference>
<dbReference type="InterPro" id="IPR036005">
    <property type="entry name" value="Creatinase/aminopeptidase-like"/>
</dbReference>
<dbReference type="Pfam" id="PF00557">
    <property type="entry name" value="Peptidase_M24"/>
    <property type="match status" value="1"/>
</dbReference>